<evidence type="ECO:0000259" key="12">
    <source>
        <dbReference type="PROSITE" id="PS50109"/>
    </source>
</evidence>
<dbReference type="SUPFAM" id="SSF47384">
    <property type="entry name" value="Homodimeric domain of signal transducing histidine kinase"/>
    <property type="match status" value="1"/>
</dbReference>
<dbReference type="Pfam" id="PF02518">
    <property type="entry name" value="HATPase_c"/>
    <property type="match status" value="1"/>
</dbReference>
<name>A0A936K879_9BACT</name>
<keyword evidence="4" id="KW-0808">Transferase</keyword>
<dbReference type="InterPro" id="IPR036890">
    <property type="entry name" value="HATPase_C_sf"/>
</dbReference>
<keyword evidence="8" id="KW-0902">Two-component regulatory system</keyword>
<dbReference type="InterPro" id="IPR003661">
    <property type="entry name" value="HisK_dim/P_dom"/>
</dbReference>
<dbReference type="InterPro" id="IPR011006">
    <property type="entry name" value="CheY-like_superfamily"/>
</dbReference>
<dbReference type="PROSITE" id="PS50110">
    <property type="entry name" value="RESPONSE_REGULATORY"/>
    <property type="match status" value="1"/>
</dbReference>
<dbReference type="SUPFAM" id="SSF52172">
    <property type="entry name" value="CheY-like"/>
    <property type="match status" value="1"/>
</dbReference>
<evidence type="ECO:0000313" key="15">
    <source>
        <dbReference type="EMBL" id="MBK8573905.1"/>
    </source>
</evidence>
<evidence type="ECO:0000259" key="14">
    <source>
        <dbReference type="PROSITE" id="PS50113"/>
    </source>
</evidence>
<dbReference type="GO" id="GO:0006355">
    <property type="term" value="P:regulation of DNA-templated transcription"/>
    <property type="evidence" value="ECO:0007669"/>
    <property type="project" value="InterPro"/>
</dbReference>
<feature type="transmembrane region" description="Helical" evidence="11">
    <location>
        <begin position="223"/>
        <end position="240"/>
    </location>
</feature>
<dbReference type="Gene3D" id="3.40.50.2300">
    <property type="match status" value="1"/>
</dbReference>
<dbReference type="GO" id="GO:0005524">
    <property type="term" value="F:ATP binding"/>
    <property type="evidence" value="ECO:0007669"/>
    <property type="project" value="UniProtKB-KW"/>
</dbReference>
<dbReference type="SUPFAM" id="SSF55874">
    <property type="entry name" value="ATPase domain of HSP90 chaperone/DNA topoisomerase II/histidine kinase"/>
    <property type="match status" value="1"/>
</dbReference>
<accession>A0A936K879</accession>
<dbReference type="PROSITE" id="PS50113">
    <property type="entry name" value="PAC"/>
    <property type="match status" value="1"/>
</dbReference>
<keyword evidence="11" id="KW-1133">Transmembrane helix</keyword>
<dbReference type="InterPro" id="IPR036097">
    <property type="entry name" value="HisK_dim/P_sf"/>
</dbReference>
<evidence type="ECO:0000256" key="5">
    <source>
        <dbReference type="ARBA" id="ARBA00022741"/>
    </source>
</evidence>
<dbReference type="InterPro" id="IPR004358">
    <property type="entry name" value="Sig_transdc_His_kin-like_C"/>
</dbReference>
<keyword evidence="11" id="KW-0812">Transmembrane</keyword>
<dbReference type="Gene3D" id="1.10.287.130">
    <property type="match status" value="1"/>
</dbReference>
<dbReference type="SMART" id="SM00387">
    <property type="entry name" value="HATPase_c"/>
    <property type="match status" value="1"/>
</dbReference>
<dbReference type="InterPro" id="IPR005467">
    <property type="entry name" value="His_kinase_dom"/>
</dbReference>
<dbReference type="Pfam" id="PF00072">
    <property type="entry name" value="Response_reg"/>
    <property type="match status" value="1"/>
</dbReference>
<evidence type="ECO:0000256" key="6">
    <source>
        <dbReference type="ARBA" id="ARBA00022777"/>
    </source>
</evidence>
<evidence type="ECO:0000259" key="13">
    <source>
        <dbReference type="PROSITE" id="PS50110"/>
    </source>
</evidence>
<dbReference type="PANTHER" id="PTHR43065:SF46">
    <property type="entry name" value="C4-DICARBOXYLATE TRANSPORT SENSOR PROTEIN DCTB"/>
    <property type="match status" value="1"/>
</dbReference>
<dbReference type="GO" id="GO:0000155">
    <property type="term" value="F:phosphorelay sensor kinase activity"/>
    <property type="evidence" value="ECO:0007669"/>
    <property type="project" value="InterPro"/>
</dbReference>
<dbReference type="InterPro" id="IPR001789">
    <property type="entry name" value="Sig_transdc_resp-reg_receiver"/>
</dbReference>
<dbReference type="Pfam" id="PF00989">
    <property type="entry name" value="PAS"/>
    <property type="match status" value="1"/>
</dbReference>
<protein>
    <recommendedName>
        <fullName evidence="2">histidine kinase</fullName>
        <ecNumber evidence="2">2.7.13.3</ecNumber>
    </recommendedName>
</protein>
<keyword evidence="7" id="KW-0067">ATP-binding</keyword>
<evidence type="ECO:0000256" key="8">
    <source>
        <dbReference type="ARBA" id="ARBA00023012"/>
    </source>
</evidence>
<dbReference type="EC" id="2.7.13.3" evidence="2"/>
<dbReference type="SMART" id="SM00091">
    <property type="entry name" value="PAS"/>
    <property type="match status" value="1"/>
</dbReference>
<dbReference type="NCBIfam" id="TIGR00229">
    <property type="entry name" value="sensory_box"/>
    <property type="match status" value="1"/>
</dbReference>
<evidence type="ECO:0000313" key="16">
    <source>
        <dbReference type="Proteomes" id="UP000709959"/>
    </source>
</evidence>
<dbReference type="InterPro" id="IPR000014">
    <property type="entry name" value="PAS"/>
</dbReference>
<proteinExistence type="predicted"/>
<evidence type="ECO:0000256" key="10">
    <source>
        <dbReference type="SAM" id="Coils"/>
    </source>
</evidence>
<feature type="coiled-coil region" evidence="10">
    <location>
        <begin position="368"/>
        <end position="398"/>
    </location>
</feature>
<gene>
    <name evidence="15" type="ORF">IPN91_15085</name>
</gene>
<dbReference type="SUPFAM" id="SSF55785">
    <property type="entry name" value="PYP-like sensor domain (PAS domain)"/>
    <property type="match status" value="1"/>
</dbReference>
<dbReference type="EMBL" id="JADKCH010000033">
    <property type="protein sequence ID" value="MBK8573905.1"/>
    <property type="molecule type" value="Genomic_DNA"/>
</dbReference>
<dbReference type="InterPro" id="IPR035965">
    <property type="entry name" value="PAS-like_dom_sf"/>
</dbReference>
<dbReference type="InterPro" id="IPR013767">
    <property type="entry name" value="PAS_fold"/>
</dbReference>
<dbReference type="Gene3D" id="3.30.450.20">
    <property type="entry name" value="PAS domain"/>
    <property type="match status" value="1"/>
</dbReference>
<keyword evidence="6" id="KW-0418">Kinase</keyword>
<keyword evidence="3 9" id="KW-0597">Phosphoprotein</keyword>
<feature type="modified residue" description="4-aspartylphosphate" evidence="9">
    <location>
        <position position="683"/>
    </location>
</feature>
<evidence type="ECO:0000256" key="7">
    <source>
        <dbReference type="ARBA" id="ARBA00022840"/>
    </source>
</evidence>
<keyword evidence="11" id="KW-0472">Membrane</keyword>
<dbReference type="InterPro" id="IPR021796">
    <property type="entry name" value="Tll0287-like_dom"/>
</dbReference>
<dbReference type="Pfam" id="PF11845">
    <property type="entry name" value="Tll0287-like"/>
    <property type="match status" value="1"/>
</dbReference>
<reference evidence="15 16" key="1">
    <citation type="submission" date="2020-10" db="EMBL/GenBank/DDBJ databases">
        <title>Connecting structure to function with the recovery of over 1000 high-quality activated sludge metagenome-assembled genomes encoding full-length rRNA genes using long-read sequencing.</title>
        <authorList>
            <person name="Singleton C.M."/>
            <person name="Petriglieri F."/>
            <person name="Kristensen J.M."/>
            <person name="Kirkegaard R.H."/>
            <person name="Michaelsen T.Y."/>
            <person name="Andersen M.H."/>
            <person name="Karst S.M."/>
            <person name="Dueholm M.S."/>
            <person name="Nielsen P.H."/>
            <person name="Albertsen M."/>
        </authorList>
    </citation>
    <scope>NUCLEOTIDE SEQUENCE [LARGE SCALE GENOMIC DNA]</scope>
    <source>
        <strain evidence="15">OdNE_18-Q3-R46-58_MAXAC.008</strain>
    </source>
</reference>
<feature type="domain" description="Response regulatory" evidence="13">
    <location>
        <begin position="633"/>
        <end position="748"/>
    </location>
</feature>
<comment type="catalytic activity">
    <reaction evidence="1">
        <text>ATP + protein L-histidine = ADP + protein N-phospho-L-histidine.</text>
        <dbReference type="EC" id="2.7.13.3"/>
    </reaction>
</comment>
<dbReference type="PANTHER" id="PTHR43065">
    <property type="entry name" value="SENSOR HISTIDINE KINASE"/>
    <property type="match status" value="1"/>
</dbReference>
<dbReference type="AlphaFoldDB" id="A0A936K879"/>
<dbReference type="CDD" id="cd00156">
    <property type="entry name" value="REC"/>
    <property type="match status" value="1"/>
</dbReference>
<evidence type="ECO:0000256" key="9">
    <source>
        <dbReference type="PROSITE-ProRule" id="PRU00169"/>
    </source>
</evidence>
<sequence length="753" mass="82645">MLLRLPTILAKSGTARATVVLLGVWTAFIVLVMGVSSYFDRREAHEIALNRAMDSYHKDLAYRRWASVRGGVYVPLDARTPPNPYLAHRPDREVTTTDGKVLTLVNPAYMTRMVHELGEKEYGLQGHLTSLRPLRPENAPDPWERKALESFEQGVRTVSEVVKQDRKAVLRFMGAFLVEPGCLGCHSQQGYQVGEVRGGISVTVPIGTGIAAMGLSHNGISQALIAGFWALGSLAIIVWVRRLVRSAKEVQAMLEAVEDSSQRFHQLFQSSPAPMFIHREGRFIEVNLAAARLLDADDPAQLMGLEILSFIHPEYRYLVGERIHSVERTGQSAPAIEEVFLTYRGREVWVEVQTAAIELPGGPAILVFAQDLSERRRAEEERRKMEAEIQHAQKLESLGSLAGGIAHDMNNVLGAILGMATLLQMKREGDEALLKPLRTIENAACRGRDLVKGLTDFARKGLQEAERLDLNALLREELDLLVRTSRQRFTFEVSLDDALPPIRGERSSLGSAFMNLAVNAFDAMPKGGTLRVKTFLAGDQVCLEVADTGEGIPADLLSRVTDPFFTTKPPGRGTGLGLAMVYGTVKAHGGSLHIESEVGQGTCIRLHLPALAPKARAGEAEVLPTAHPGRPLRVLLVDDDPLIRDILPPMLEQLGHRVETTSSGLEAVRRLAAGLEVDLVILDHNMPGMTGAETLPRIFQLRPAVRVLIATGFLDTDLKILLADFPSVTTLQKPFSVVELRKMLQGISNEMGT</sequence>
<evidence type="ECO:0000256" key="11">
    <source>
        <dbReference type="SAM" id="Phobius"/>
    </source>
</evidence>
<dbReference type="Proteomes" id="UP000709959">
    <property type="component" value="Unassembled WGS sequence"/>
</dbReference>
<evidence type="ECO:0000256" key="1">
    <source>
        <dbReference type="ARBA" id="ARBA00000085"/>
    </source>
</evidence>
<dbReference type="Gene3D" id="3.30.565.10">
    <property type="entry name" value="Histidine kinase-like ATPase, C-terminal domain"/>
    <property type="match status" value="1"/>
</dbReference>
<dbReference type="PROSITE" id="PS50109">
    <property type="entry name" value="HIS_KIN"/>
    <property type="match status" value="1"/>
</dbReference>
<dbReference type="SMART" id="SM00388">
    <property type="entry name" value="HisKA"/>
    <property type="match status" value="1"/>
</dbReference>
<dbReference type="Pfam" id="PF00512">
    <property type="entry name" value="HisKA"/>
    <property type="match status" value="1"/>
</dbReference>
<dbReference type="SMART" id="SM00448">
    <property type="entry name" value="REC"/>
    <property type="match status" value="1"/>
</dbReference>
<evidence type="ECO:0000256" key="4">
    <source>
        <dbReference type="ARBA" id="ARBA00022679"/>
    </source>
</evidence>
<dbReference type="InterPro" id="IPR003594">
    <property type="entry name" value="HATPase_dom"/>
</dbReference>
<dbReference type="PRINTS" id="PR00344">
    <property type="entry name" value="BCTRLSENSOR"/>
</dbReference>
<dbReference type="CDD" id="cd00082">
    <property type="entry name" value="HisKA"/>
    <property type="match status" value="1"/>
</dbReference>
<feature type="domain" description="Histidine kinase" evidence="12">
    <location>
        <begin position="404"/>
        <end position="612"/>
    </location>
</feature>
<dbReference type="CDD" id="cd00130">
    <property type="entry name" value="PAS"/>
    <property type="match status" value="1"/>
</dbReference>
<evidence type="ECO:0000256" key="3">
    <source>
        <dbReference type="ARBA" id="ARBA00022553"/>
    </source>
</evidence>
<dbReference type="InterPro" id="IPR000700">
    <property type="entry name" value="PAS-assoc_C"/>
</dbReference>
<feature type="transmembrane region" description="Helical" evidence="11">
    <location>
        <begin position="20"/>
        <end position="39"/>
    </location>
</feature>
<keyword evidence="10" id="KW-0175">Coiled coil</keyword>
<comment type="caution">
    <text evidence="15">The sequence shown here is derived from an EMBL/GenBank/DDBJ whole genome shotgun (WGS) entry which is preliminary data.</text>
</comment>
<feature type="domain" description="PAC" evidence="14">
    <location>
        <begin position="334"/>
        <end position="384"/>
    </location>
</feature>
<organism evidence="15 16">
    <name type="scientific">Candidatus Geothrix odensensis</name>
    <dbReference type="NCBI Taxonomy" id="2954440"/>
    <lineage>
        <taxon>Bacteria</taxon>
        <taxon>Pseudomonadati</taxon>
        <taxon>Acidobacteriota</taxon>
        <taxon>Holophagae</taxon>
        <taxon>Holophagales</taxon>
        <taxon>Holophagaceae</taxon>
        <taxon>Geothrix</taxon>
    </lineage>
</organism>
<keyword evidence="5" id="KW-0547">Nucleotide-binding</keyword>
<evidence type="ECO:0000256" key="2">
    <source>
        <dbReference type="ARBA" id="ARBA00012438"/>
    </source>
</evidence>